<gene>
    <name evidence="3" type="ORF">NX720_19525</name>
</gene>
<dbReference type="Proteomes" id="UP001163255">
    <property type="component" value="Chromosome"/>
</dbReference>
<accession>A0ABY6GQL4</accession>
<organism evidence="3 4">
    <name type="scientific">Endozoicomonas euniceicola</name>
    <dbReference type="NCBI Taxonomy" id="1234143"/>
    <lineage>
        <taxon>Bacteria</taxon>
        <taxon>Pseudomonadati</taxon>
        <taxon>Pseudomonadota</taxon>
        <taxon>Gammaproteobacteria</taxon>
        <taxon>Oceanospirillales</taxon>
        <taxon>Endozoicomonadaceae</taxon>
        <taxon>Endozoicomonas</taxon>
    </lineage>
</organism>
<evidence type="ECO:0000256" key="1">
    <source>
        <dbReference type="SAM" id="MobiDB-lite"/>
    </source>
</evidence>
<proteinExistence type="predicted"/>
<name>A0ABY6GQL4_9GAMM</name>
<dbReference type="RefSeq" id="WP_262596865.1">
    <property type="nucleotide sequence ID" value="NZ_CP103300.1"/>
</dbReference>
<sequence>MHHRLNIHLVISCILLSLSLQVAATGELWQGEIIIQGNKKPVTFEARVSPNSADNMPPEIPPFLRTPAFPTFMVAEPPSPSPQSSSQPESSATTSISLFSGEDSQSLEYRVNLNRLSTYTYHNAVWDSSGRIDDSSYNQGNLTTSLYTTINGRQTLLFDGGIFTYTVASPVAFESDSFGAAYHGIFIDSKHNVLTVMLDSAGNLIGLTINAEQGKFKCTLCKPSDIKKGGSDRAGDGDDDSSGRYEKMIRSASYLVGFASQSEPLKPSCGEDYARYLVSGAGKNNPEYAQDWEYSDFAIYKKQMGKLAPMAESPAWLYALISFISLVAKSYVLP</sequence>
<keyword evidence="2" id="KW-0732">Signal</keyword>
<evidence type="ECO:0000313" key="3">
    <source>
        <dbReference type="EMBL" id="UYM15040.1"/>
    </source>
</evidence>
<reference evidence="3" key="1">
    <citation type="submission" date="2022-10" db="EMBL/GenBank/DDBJ databases">
        <title>Completed Genome Sequence of two octocoral isolated bacterium, Endozoicomonas euniceicola EF212T and Endozoicomonas gorgoniicola PS125T.</title>
        <authorList>
            <person name="Chiou Y.-J."/>
            <person name="Chen Y.-H."/>
        </authorList>
    </citation>
    <scope>NUCLEOTIDE SEQUENCE</scope>
    <source>
        <strain evidence="3">EF212</strain>
    </source>
</reference>
<feature type="compositionally biased region" description="Low complexity" evidence="1">
    <location>
        <begin position="82"/>
        <end position="95"/>
    </location>
</feature>
<keyword evidence="4" id="KW-1185">Reference proteome</keyword>
<dbReference type="EMBL" id="CP103300">
    <property type="protein sequence ID" value="UYM15040.1"/>
    <property type="molecule type" value="Genomic_DNA"/>
</dbReference>
<feature type="chain" id="PRO_5046643776" evidence="2">
    <location>
        <begin position="25"/>
        <end position="334"/>
    </location>
</feature>
<protein>
    <submittedName>
        <fullName evidence="3">Uncharacterized protein</fullName>
    </submittedName>
</protein>
<evidence type="ECO:0000256" key="2">
    <source>
        <dbReference type="SAM" id="SignalP"/>
    </source>
</evidence>
<feature type="region of interest" description="Disordered" evidence="1">
    <location>
        <begin position="74"/>
        <end position="95"/>
    </location>
</feature>
<evidence type="ECO:0000313" key="4">
    <source>
        <dbReference type="Proteomes" id="UP001163255"/>
    </source>
</evidence>
<feature type="signal peptide" evidence="2">
    <location>
        <begin position="1"/>
        <end position="24"/>
    </location>
</feature>